<dbReference type="EMBL" id="KQ085882">
    <property type="protein sequence ID" value="KLO20771.1"/>
    <property type="molecule type" value="Genomic_DNA"/>
</dbReference>
<evidence type="ECO:0000256" key="1">
    <source>
        <dbReference type="SAM" id="MobiDB-lite"/>
    </source>
</evidence>
<gene>
    <name evidence="2" type="ORF">SCHPADRAFT_898023</name>
</gene>
<feature type="compositionally biased region" description="Low complexity" evidence="1">
    <location>
        <begin position="59"/>
        <end position="68"/>
    </location>
</feature>
<organism evidence="2 3">
    <name type="scientific">Schizopora paradoxa</name>
    <dbReference type="NCBI Taxonomy" id="27342"/>
    <lineage>
        <taxon>Eukaryota</taxon>
        <taxon>Fungi</taxon>
        <taxon>Dikarya</taxon>
        <taxon>Basidiomycota</taxon>
        <taxon>Agaricomycotina</taxon>
        <taxon>Agaricomycetes</taxon>
        <taxon>Hymenochaetales</taxon>
        <taxon>Schizoporaceae</taxon>
        <taxon>Schizopora</taxon>
    </lineage>
</organism>
<proteinExistence type="predicted"/>
<keyword evidence="3" id="KW-1185">Reference proteome</keyword>
<evidence type="ECO:0000313" key="2">
    <source>
        <dbReference type="EMBL" id="KLO20771.1"/>
    </source>
</evidence>
<evidence type="ECO:0000313" key="3">
    <source>
        <dbReference type="Proteomes" id="UP000053477"/>
    </source>
</evidence>
<feature type="compositionally biased region" description="Polar residues" evidence="1">
    <location>
        <begin position="40"/>
        <end position="50"/>
    </location>
</feature>
<accession>A0A0H2SUE8</accession>
<protein>
    <submittedName>
        <fullName evidence="2">Uncharacterized protein</fullName>
    </submittedName>
</protein>
<feature type="compositionally biased region" description="Acidic residues" evidence="1">
    <location>
        <begin position="16"/>
        <end position="26"/>
    </location>
</feature>
<dbReference type="InParanoid" id="A0A0H2SUE8"/>
<dbReference type="AlphaFoldDB" id="A0A0H2SUE8"/>
<sequence>MQEADVRARSTPAQEINEEDSDDDEPIYLIPPDTRRLFSERSTQPANSNLKKVRNDLTPSSITPSSPSHEPPASHKFNIPKIIITPAPPHPHEVSSLVPIQNAAFGSRLTVPSHISFNTAFPPMARPAVTSMPNAAVHRWTFENGHWCADVPKILDQERLGLFSRPVGLRRRAKACGRSRKPRTMRDIGVFVRPRRDP</sequence>
<dbReference type="OrthoDB" id="3260913at2759"/>
<feature type="region of interest" description="Disordered" evidence="1">
    <location>
        <begin position="1"/>
        <end position="76"/>
    </location>
</feature>
<dbReference type="Proteomes" id="UP000053477">
    <property type="component" value="Unassembled WGS sequence"/>
</dbReference>
<name>A0A0H2SUE8_9AGAM</name>
<reference evidence="2 3" key="1">
    <citation type="submission" date="2015-04" db="EMBL/GenBank/DDBJ databases">
        <title>Complete genome sequence of Schizopora paradoxa KUC8140, a cosmopolitan wood degrader in East Asia.</title>
        <authorList>
            <consortium name="DOE Joint Genome Institute"/>
            <person name="Min B."/>
            <person name="Park H."/>
            <person name="Jang Y."/>
            <person name="Kim J.-J."/>
            <person name="Kim K.H."/>
            <person name="Pangilinan J."/>
            <person name="Lipzen A."/>
            <person name="Riley R."/>
            <person name="Grigoriev I.V."/>
            <person name="Spatafora J.W."/>
            <person name="Choi I.-G."/>
        </authorList>
    </citation>
    <scope>NUCLEOTIDE SEQUENCE [LARGE SCALE GENOMIC DNA]</scope>
    <source>
        <strain evidence="2 3">KUC8140</strain>
    </source>
</reference>